<dbReference type="Gene3D" id="3.30.60.20">
    <property type="match status" value="1"/>
</dbReference>
<gene>
    <name evidence="10" type="ORF">Cfor_11190</name>
</gene>
<protein>
    <submittedName>
        <fullName evidence="10">Uncharacterized protein</fullName>
    </submittedName>
</protein>
<dbReference type="SUPFAM" id="SSF54236">
    <property type="entry name" value="Ubiquitin-like"/>
    <property type="match status" value="1"/>
</dbReference>
<keyword evidence="11" id="KW-1185">Reference proteome</keyword>
<dbReference type="GO" id="GO:0046872">
    <property type="term" value="F:metal ion binding"/>
    <property type="evidence" value="ECO:0007669"/>
    <property type="project" value="UniProtKB-KW"/>
</dbReference>
<dbReference type="SMART" id="SM00314">
    <property type="entry name" value="RA"/>
    <property type="match status" value="1"/>
</dbReference>
<keyword evidence="5" id="KW-0963">Cytoplasm</keyword>
<dbReference type="Pfam" id="PF16517">
    <property type="entry name" value="Nore1-SARAH"/>
    <property type="match status" value="1"/>
</dbReference>
<feature type="domain" description="Phorbol-ester/DAG-type" evidence="7">
    <location>
        <begin position="144"/>
        <end position="195"/>
    </location>
</feature>
<dbReference type="Pfam" id="PF00130">
    <property type="entry name" value="C1_1"/>
    <property type="match status" value="1"/>
</dbReference>
<evidence type="ECO:0000256" key="6">
    <source>
        <dbReference type="SAM" id="MobiDB-lite"/>
    </source>
</evidence>
<comment type="caution">
    <text evidence="10">The sequence shown here is derived from an EMBL/GenBank/DDBJ whole genome shotgun (WGS) entry which is preliminary data.</text>
</comment>
<dbReference type="InterPro" id="IPR033614">
    <property type="entry name" value="RASSF1-6"/>
</dbReference>
<dbReference type="InterPro" id="IPR002219">
    <property type="entry name" value="PKC_DAG/PE"/>
</dbReference>
<dbReference type="InParanoid" id="A0A6L2PXL1"/>
<evidence type="ECO:0000256" key="2">
    <source>
        <dbReference type="ARBA" id="ARBA00022701"/>
    </source>
</evidence>
<proteinExistence type="predicted"/>
<dbReference type="PROSITE" id="PS50081">
    <property type="entry name" value="ZF_DAG_PE_2"/>
    <property type="match status" value="1"/>
</dbReference>
<reference evidence="11" key="1">
    <citation type="submission" date="2020-01" db="EMBL/GenBank/DDBJ databases">
        <title>Draft genome sequence of the Termite Coptotermes fromosanus.</title>
        <authorList>
            <person name="Itakura S."/>
            <person name="Yosikawa Y."/>
            <person name="Umezawa K."/>
        </authorList>
    </citation>
    <scope>NUCLEOTIDE SEQUENCE [LARGE SCALE GENOMIC DNA]</scope>
</reference>
<evidence type="ECO:0000256" key="1">
    <source>
        <dbReference type="ARBA" id="ARBA00004245"/>
    </source>
</evidence>
<dbReference type="InterPro" id="IPR046349">
    <property type="entry name" value="C1-like_sf"/>
</dbReference>
<evidence type="ECO:0000313" key="10">
    <source>
        <dbReference type="EMBL" id="GFG37383.1"/>
    </source>
</evidence>
<evidence type="ECO:0000256" key="5">
    <source>
        <dbReference type="ARBA" id="ARBA00023212"/>
    </source>
</evidence>
<keyword evidence="4" id="KW-0862">Zinc</keyword>
<dbReference type="SUPFAM" id="SSF57889">
    <property type="entry name" value="Cysteine-rich domain"/>
    <property type="match status" value="1"/>
</dbReference>
<dbReference type="EMBL" id="BLKM01000692">
    <property type="protein sequence ID" value="GFG37383.1"/>
    <property type="molecule type" value="Genomic_DNA"/>
</dbReference>
<dbReference type="PROSITE" id="PS00479">
    <property type="entry name" value="ZF_DAG_PE_1"/>
    <property type="match status" value="1"/>
</dbReference>
<dbReference type="SMART" id="SM00109">
    <property type="entry name" value="C1"/>
    <property type="match status" value="1"/>
</dbReference>
<dbReference type="InterPro" id="IPR029071">
    <property type="entry name" value="Ubiquitin-like_domsf"/>
</dbReference>
<dbReference type="CDD" id="cd21885">
    <property type="entry name" value="SARAH_RASSF1-like"/>
    <property type="match status" value="1"/>
</dbReference>
<feature type="domain" description="SARAH" evidence="9">
    <location>
        <begin position="412"/>
        <end position="459"/>
    </location>
</feature>
<evidence type="ECO:0000313" key="11">
    <source>
        <dbReference type="Proteomes" id="UP000502823"/>
    </source>
</evidence>
<keyword evidence="5" id="KW-0206">Cytoskeleton</keyword>
<feature type="compositionally biased region" description="Polar residues" evidence="6">
    <location>
        <begin position="24"/>
        <end position="39"/>
    </location>
</feature>
<dbReference type="AlphaFoldDB" id="A0A6L2PXL1"/>
<dbReference type="Pfam" id="PF00788">
    <property type="entry name" value="RA"/>
    <property type="match status" value="1"/>
</dbReference>
<dbReference type="GO" id="GO:0007165">
    <property type="term" value="P:signal transduction"/>
    <property type="evidence" value="ECO:0007669"/>
    <property type="project" value="InterPro"/>
</dbReference>
<evidence type="ECO:0000256" key="4">
    <source>
        <dbReference type="ARBA" id="ARBA00022833"/>
    </source>
</evidence>
<sequence>MGIGELLQNWGLMNLSPFHRKSSKPGSPSPTNQSPQKHPQTPIRRNPDAEHIELVQLSNIKVSDALWKNIHSKMALPGGDVLTGMQAMTASEPLFQKREADEQVYSIDVLQMDEQSETQETVLRNSASFVWPDGKTEELERGIGHNFALSSYCYPTWCDRCGDLLWGLYETGYLRCRYCHYTCHPHCQNLVRLDCRAESDGELRGAAEPDAEVESVEHIVGLEEITDPSLEPLLQEVSSEEDAGTSLKVTGEQLQLLIAEYNAANPSGLDMTLEEDGSTFRGFIRVHMNLCRPISVVAGTRPPSIYDILKDDETLDKTLTSFYLPRDTVKALHVTSETTTHEVIKALLKKFKVVDNPQKFALYERYCEQGETTKVKMRRIAETEKPLVLALRWSRENNCNKIFVLQENETGDILWEAFTLPELNNFLRILDREEEEYKNMVRKKYEFLGRKIQDAMDRLQPVQKQHQVSKVQAGGEGNRGS</sequence>
<comment type="subcellular location">
    <subcellularLocation>
        <location evidence="1">Cytoplasm</location>
        <location evidence="1">Cytoskeleton</location>
    </subcellularLocation>
</comment>
<name>A0A6L2PXL1_COPFO</name>
<dbReference type="OrthoDB" id="8182513at2759"/>
<dbReference type="Gene3D" id="1.20.5.110">
    <property type="match status" value="1"/>
</dbReference>
<dbReference type="PANTHER" id="PTHR22738">
    <property type="entry name" value="RASSF"/>
    <property type="match status" value="1"/>
</dbReference>
<dbReference type="InterPro" id="IPR000159">
    <property type="entry name" value="RA_dom"/>
</dbReference>
<keyword evidence="2" id="KW-0493">Microtubule</keyword>
<dbReference type="PROSITE" id="PS50951">
    <property type="entry name" value="SARAH"/>
    <property type="match status" value="1"/>
</dbReference>
<dbReference type="PROSITE" id="PS50200">
    <property type="entry name" value="RA"/>
    <property type="match status" value="1"/>
</dbReference>
<dbReference type="CDD" id="cd20885">
    <property type="entry name" value="C1_RASSF1"/>
    <property type="match status" value="1"/>
</dbReference>
<dbReference type="GO" id="GO:0005874">
    <property type="term" value="C:microtubule"/>
    <property type="evidence" value="ECO:0007669"/>
    <property type="project" value="UniProtKB-KW"/>
</dbReference>
<evidence type="ECO:0000259" key="9">
    <source>
        <dbReference type="PROSITE" id="PS50951"/>
    </source>
</evidence>
<accession>A0A6L2PXL1</accession>
<keyword evidence="3" id="KW-0479">Metal-binding</keyword>
<dbReference type="CDD" id="cd01778">
    <property type="entry name" value="RA_RASSF1_like"/>
    <property type="match status" value="1"/>
</dbReference>
<evidence type="ECO:0000259" key="7">
    <source>
        <dbReference type="PROSITE" id="PS50081"/>
    </source>
</evidence>
<dbReference type="Proteomes" id="UP000502823">
    <property type="component" value="Unassembled WGS sequence"/>
</dbReference>
<dbReference type="Gene3D" id="3.10.20.90">
    <property type="entry name" value="Phosphatidylinositol 3-kinase Catalytic Subunit, Chain A, domain 1"/>
    <property type="match status" value="1"/>
</dbReference>
<evidence type="ECO:0000256" key="3">
    <source>
        <dbReference type="ARBA" id="ARBA00022723"/>
    </source>
</evidence>
<dbReference type="InterPro" id="IPR011524">
    <property type="entry name" value="SARAH_dom"/>
</dbReference>
<evidence type="ECO:0000259" key="8">
    <source>
        <dbReference type="PROSITE" id="PS50200"/>
    </source>
</evidence>
<feature type="domain" description="Ras-associating" evidence="8">
    <location>
        <begin position="316"/>
        <end position="410"/>
    </location>
</feature>
<organism evidence="10 11">
    <name type="scientific">Coptotermes formosanus</name>
    <name type="common">Formosan subterranean termite</name>
    <dbReference type="NCBI Taxonomy" id="36987"/>
    <lineage>
        <taxon>Eukaryota</taxon>
        <taxon>Metazoa</taxon>
        <taxon>Ecdysozoa</taxon>
        <taxon>Arthropoda</taxon>
        <taxon>Hexapoda</taxon>
        <taxon>Insecta</taxon>
        <taxon>Pterygota</taxon>
        <taxon>Neoptera</taxon>
        <taxon>Polyneoptera</taxon>
        <taxon>Dictyoptera</taxon>
        <taxon>Blattodea</taxon>
        <taxon>Blattoidea</taxon>
        <taxon>Termitoidae</taxon>
        <taxon>Rhinotermitidae</taxon>
        <taxon>Coptotermes</taxon>
    </lineage>
</organism>
<dbReference type="PANTHER" id="PTHR22738:SF10">
    <property type="entry name" value="RAS ASSOCIATION DOMAIN-CONTAINING PROTEIN 1 HOMOLOG"/>
    <property type="match status" value="1"/>
</dbReference>
<feature type="region of interest" description="Disordered" evidence="6">
    <location>
        <begin position="17"/>
        <end position="44"/>
    </location>
</feature>